<keyword evidence="9" id="KW-0460">Magnesium</keyword>
<evidence type="ECO:0000259" key="13">
    <source>
        <dbReference type="Pfam" id="PF00224"/>
    </source>
</evidence>
<evidence type="ECO:0000256" key="7">
    <source>
        <dbReference type="ARBA" id="ARBA00022777"/>
    </source>
</evidence>
<proteinExistence type="inferred from homology"/>
<dbReference type="InterPro" id="IPR015813">
    <property type="entry name" value="Pyrv/PenolPyrv_kinase-like_dom"/>
</dbReference>
<reference evidence="14 15" key="1">
    <citation type="submission" date="2017-11" db="EMBL/GenBank/DDBJ databases">
        <title>Isolation and Characterization of Family Methanocellaceae Species from Potential Methane Hydrate Area Offshore Southwestern Taiwan.</title>
        <authorList>
            <person name="Zhang W.-L."/>
            <person name="Chen W.-C."/>
            <person name="Lai M.-C."/>
            <person name="Chen S.-C."/>
        </authorList>
    </citation>
    <scope>NUCLEOTIDE SEQUENCE [LARGE SCALE GENOMIC DNA]</scope>
    <source>
        <strain evidence="14 15">CWC-04</strain>
    </source>
</reference>
<dbReference type="Proteomes" id="UP001320159">
    <property type="component" value="Unassembled WGS sequence"/>
</dbReference>
<feature type="domain" description="Pyruvate kinase barrel" evidence="13">
    <location>
        <begin position="332"/>
        <end position="585"/>
    </location>
</feature>
<dbReference type="NCBIfam" id="NF011314">
    <property type="entry name" value="PRK14725.1"/>
    <property type="match status" value="1"/>
</dbReference>
<keyword evidence="6" id="KW-0547">Nucleotide-binding</keyword>
<evidence type="ECO:0000256" key="12">
    <source>
        <dbReference type="SAM" id="Coils"/>
    </source>
</evidence>
<dbReference type="InterPro" id="IPR001697">
    <property type="entry name" value="Pyr_Knase"/>
</dbReference>
<evidence type="ECO:0000313" key="15">
    <source>
        <dbReference type="Proteomes" id="UP001320159"/>
    </source>
</evidence>
<dbReference type="InterPro" id="IPR011037">
    <property type="entry name" value="Pyrv_Knase-like_insert_dom_sf"/>
</dbReference>
<dbReference type="Pfam" id="PF00224">
    <property type="entry name" value="PK"/>
    <property type="match status" value="1"/>
</dbReference>
<evidence type="ECO:0000256" key="6">
    <source>
        <dbReference type="ARBA" id="ARBA00022741"/>
    </source>
</evidence>
<evidence type="ECO:0000313" key="14">
    <source>
        <dbReference type="EMBL" id="MCD1295671.1"/>
    </source>
</evidence>
<keyword evidence="4" id="KW-0808">Transferase</keyword>
<evidence type="ECO:0000256" key="5">
    <source>
        <dbReference type="ARBA" id="ARBA00022723"/>
    </source>
</evidence>
<dbReference type="GO" id="GO:0004743">
    <property type="term" value="F:pyruvate kinase activity"/>
    <property type="evidence" value="ECO:0007669"/>
    <property type="project" value="UniProtKB-EC"/>
</dbReference>
<evidence type="ECO:0000256" key="2">
    <source>
        <dbReference type="ARBA" id="ARBA00008663"/>
    </source>
</evidence>
<keyword evidence="12" id="KW-0175">Coiled coil</keyword>
<comment type="pathway">
    <text evidence="1">Carbohydrate degradation; glycolysis; pyruvate from D-glyceraldehyde 3-phosphate: step 5/5.</text>
</comment>
<keyword evidence="10" id="KW-0324">Glycolysis</keyword>
<protein>
    <recommendedName>
        <fullName evidence="3">pyruvate kinase</fullName>
        <ecNumber evidence="3">2.7.1.40</ecNumber>
    </recommendedName>
</protein>
<evidence type="ECO:0000256" key="4">
    <source>
        <dbReference type="ARBA" id="ARBA00022679"/>
    </source>
</evidence>
<dbReference type="PANTHER" id="PTHR11817">
    <property type="entry name" value="PYRUVATE KINASE"/>
    <property type="match status" value="1"/>
</dbReference>
<dbReference type="InterPro" id="IPR040442">
    <property type="entry name" value="Pyrv_kinase-like_dom_sf"/>
</dbReference>
<dbReference type="GO" id="GO:0030955">
    <property type="term" value="F:potassium ion binding"/>
    <property type="evidence" value="ECO:0007669"/>
    <property type="project" value="InterPro"/>
</dbReference>
<comment type="caution">
    <text evidence="14">The sequence shown here is derived from an EMBL/GenBank/DDBJ whole genome shotgun (WGS) entry which is preliminary data.</text>
</comment>
<evidence type="ECO:0000256" key="3">
    <source>
        <dbReference type="ARBA" id="ARBA00012142"/>
    </source>
</evidence>
<keyword evidence="8" id="KW-0067">ATP-binding</keyword>
<dbReference type="SUPFAM" id="SSF51621">
    <property type="entry name" value="Phosphoenolpyruvate/pyruvate domain"/>
    <property type="match status" value="1"/>
</dbReference>
<evidence type="ECO:0000256" key="8">
    <source>
        <dbReference type="ARBA" id="ARBA00022840"/>
    </source>
</evidence>
<keyword evidence="11 14" id="KW-0670">Pyruvate</keyword>
<dbReference type="EC" id="2.7.1.40" evidence="3"/>
<dbReference type="AlphaFoldDB" id="A0AAP2RF35"/>
<organism evidence="14 15">
    <name type="scientific">Methanooceanicella nereidis</name>
    <dbReference type="NCBI Taxonomy" id="2052831"/>
    <lineage>
        <taxon>Archaea</taxon>
        <taxon>Methanobacteriati</taxon>
        <taxon>Methanobacteriota</taxon>
        <taxon>Stenosarchaea group</taxon>
        <taxon>Methanomicrobia</taxon>
        <taxon>Methanocellales</taxon>
        <taxon>Methanocellaceae</taxon>
        <taxon>Methanooceanicella</taxon>
    </lineage>
</organism>
<evidence type="ECO:0000256" key="9">
    <source>
        <dbReference type="ARBA" id="ARBA00022842"/>
    </source>
</evidence>
<dbReference type="GO" id="GO:0016301">
    <property type="term" value="F:kinase activity"/>
    <property type="evidence" value="ECO:0007669"/>
    <property type="project" value="UniProtKB-KW"/>
</dbReference>
<evidence type="ECO:0000256" key="1">
    <source>
        <dbReference type="ARBA" id="ARBA00004997"/>
    </source>
</evidence>
<accession>A0AAP2RF35</accession>
<dbReference type="EMBL" id="PGCK01000010">
    <property type="protein sequence ID" value="MCD1295671.1"/>
    <property type="molecule type" value="Genomic_DNA"/>
</dbReference>
<evidence type="ECO:0000256" key="11">
    <source>
        <dbReference type="ARBA" id="ARBA00023317"/>
    </source>
</evidence>
<sequence>MVLTSYEWDRDQLEKIIEELESILLEMVKLETSFNEFLEKIHPTYRDSAINFLHYLALRQKDIRELQENLAHLGISSLGRAESHVMDNISSILKILYYLNGRHGRSPMISKNLIKYEDGKRLLEHHTNGLIGDRTAKRDTRIMVTMPSEAANDYRLVRDLLASGMDCMRINCAYDDVDAWARMISSLRRAERELKKTCRVSMDLAGHKLRTGPVEPAPAVIRWSPRQDGYGRVMAPARIWLTPMEYCAQAPTDTDASLPVPVKWLSGINIGDVVKFNDTRDRSRRLKIADSFEECKLAECYKSAYVIENTVMHHYVSGDEDSEPIDAQVGKLPENERYIVLKKGETLIMTEDRTPGTAAVRDEAGNVVIPATIGVTMPEIFSRVKPGERVWIDDGKIGGIIRHVNKNHMHVEITHARPRGEKLRGSKGINLPDSRLDLPPLTKKDVEDLAFISHNADIVGFSFVNSASGVYELQSRLKELGGDNLGILLKIETVSAFEHLPELLLAAMRSPGAGVMIARGDLAVECGYERMAEVQEEILWFCEAAHMPVVWATQVLEKLAKKGMPSRAEITDAAMGVRAECVMLNKGAYIVEAARTLDDILMRMQVHQKKKRSMLRKLDLAKRFKVLKENVEKPDRN</sequence>
<dbReference type="Gene3D" id="3.20.20.60">
    <property type="entry name" value="Phosphoenolpyruvate-binding domains"/>
    <property type="match status" value="1"/>
</dbReference>
<keyword evidence="7 14" id="KW-0418">Kinase</keyword>
<dbReference type="Gene3D" id="2.40.33.10">
    <property type="entry name" value="PK beta-barrel domain-like"/>
    <property type="match status" value="1"/>
</dbReference>
<comment type="similarity">
    <text evidence="2">Belongs to the pyruvate kinase family.</text>
</comment>
<dbReference type="InterPro" id="IPR015806">
    <property type="entry name" value="Pyrv_Knase_insert_dom_sf"/>
</dbReference>
<keyword evidence="15" id="KW-1185">Reference proteome</keyword>
<gene>
    <name evidence="14" type="ORF">CUJ83_11750</name>
</gene>
<keyword evidence="5" id="KW-0479">Metal-binding</keyword>
<dbReference type="SUPFAM" id="SSF50800">
    <property type="entry name" value="PK beta-barrel domain-like"/>
    <property type="match status" value="1"/>
</dbReference>
<name>A0AAP2RF35_9EURY</name>
<dbReference type="GO" id="GO:0005524">
    <property type="term" value="F:ATP binding"/>
    <property type="evidence" value="ECO:0007669"/>
    <property type="project" value="UniProtKB-KW"/>
</dbReference>
<dbReference type="InterPro" id="IPR015793">
    <property type="entry name" value="Pyrv_Knase_brl"/>
</dbReference>
<feature type="coiled-coil region" evidence="12">
    <location>
        <begin position="3"/>
        <end position="33"/>
    </location>
</feature>
<evidence type="ECO:0000256" key="10">
    <source>
        <dbReference type="ARBA" id="ARBA00023152"/>
    </source>
</evidence>
<dbReference type="GO" id="GO:0000287">
    <property type="term" value="F:magnesium ion binding"/>
    <property type="evidence" value="ECO:0007669"/>
    <property type="project" value="InterPro"/>
</dbReference>